<evidence type="ECO:0000313" key="5">
    <source>
        <dbReference type="EMBL" id="AIG42857.1"/>
    </source>
</evidence>
<sequence>MVTIKDIAKQAHLSSATVSRVLKGDLTLSVSQETRDRIFNLAQELGYTKHIKKQAPQQKGTIGIVQWYTESEELADLYYYSIRASIEHTASLLGYQIVRSFNDLTNPLLQEVDGIIAVGKFSSGQIAELSSLSSKIIFVDSDTLTEGFSCVTTDFEHSVQTVIDHFHSQGLTDIGLLVGQEETTDGHQLPTDPRLTAFRDYLDTLGMLQEDYIYQGKFSTQSGYELMSQAIEDLGDKLPPAFFMANDTLAVGALRALQERQIAVPDRIQLITFNDTAITRQVYPALSSISVFTEEMGQEAMQLLDRVIASPQPHYPRKIKLGTQLVIRESSY</sequence>
<accession>A0A075SBX3</accession>
<dbReference type="EMBL" id="CP008921">
    <property type="protein sequence ID" value="AIG42857.1"/>
    <property type="molecule type" value="Genomic_DNA"/>
</dbReference>
<evidence type="ECO:0000256" key="1">
    <source>
        <dbReference type="ARBA" id="ARBA00023015"/>
    </source>
</evidence>
<evidence type="ECO:0000313" key="6">
    <source>
        <dbReference type="Proteomes" id="UP000028185"/>
    </source>
</evidence>
<dbReference type="GO" id="GO:0003700">
    <property type="term" value="F:DNA-binding transcription factor activity"/>
    <property type="evidence" value="ECO:0007669"/>
    <property type="project" value="TreeGrafter"/>
</dbReference>
<dbReference type="CDD" id="cd01544">
    <property type="entry name" value="PBP1_GalR"/>
    <property type="match status" value="1"/>
</dbReference>
<feature type="domain" description="HTH lacI-type" evidence="4">
    <location>
        <begin position="2"/>
        <end position="58"/>
    </location>
</feature>
<dbReference type="PROSITE" id="PS50932">
    <property type="entry name" value="HTH_LACI_2"/>
    <property type="match status" value="1"/>
</dbReference>
<dbReference type="GO" id="GO:0000976">
    <property type="term" value="F:transcription cis-regulatory region binding"/>
    <property type="evidence" value="ECO:0007669"/>
    <property type="project" value="TreeGrafter"/>
</dbReference>
<protein>
    <submittedName>
        <fullName evidence="5">LacI family transcriptional regulator</fullName>
    </submittedName>
</protein>
<keyword evidence="1" id="KW-0805">Transcription regulation</keyword>
<keyword evidence="3" id="KW-0804">Transcription</keyword>
<dbReference type="PANTHER" id="PTHR30146">
    <property type="entry name" value="LACI-RELATED TRANSCRIPTIONAL REPRESSOR"/>
    <property type="match status" value="1"/>
</dbReference>
<dbReference type="SUPFAM" id="SSF47413">
    <property type="entry name" value="lambda repressor-like DNA-binding domains"/>
    <property type="match status" value="1"/>
</dbReference>
<dbReference type="Proteomes" id="UP000028185">
    <property type="component" value="Chromosome"/>
</dbReference>
<dbReference type="CDD" id="cd01392">
    <property type="entry name" value="HTH_LacI"/>
    <property type="match status" value="1"/>
</dbReference>
<dbReference type="Pfam" id="PF00356">
    <property type="entry name" value="LacI"/>
    <property type="match status" value="1"/>
</dbReference>
<dbReference type="Gene3D" id="1.10.260.40">
    <property type="entry name" value="lambda repressor-like DNA-binding domains"/>
    <property type="match status" value="1"/>
</dbReference>
<dbReference type="SMART" id="SM00354">
    <property type="entry name" value="HTH_LACI"/>
    <property type="match status" value="1"/>
</dbReference>
<dbReference type="SUPFAM" id="SSF53822">
    <property type="entry name" value="Periplasmic binding protein-like I"/>
    <property type="match status" value="1"/>
</dbReference>
<keyword evidence="2" id="KW-0238">DNA-binding</keyword>
<dbReference type="InterPro" id="IPR010982">
    <property type="entry name" value="Lambda_DNA-bd_dom_sf"/>
</dbReference>
<dbReference type="Gene3D" id="3.40.50.2300">
    <property type="match status" value="2"/>
</dbReference>
<dbReference type="InterPro" id="IPR028082">
    <property type="entry name" value="Peripla_BP_I"/>
</dbReference>
<dbReference type="Pfam" id="PF13377">
    <property type="entry name" value="Peripla_BP_3"/>
    <property type="match status" value="1"/>
</dbReference>
<organism evidence="5 6">
    <name type="scientific">Streptococcus suis 6407</name>
    <dbReference type="NCBI Taxonomy" id="1214179"/>
    <lineage>
        <taxon>Bacteria</taxon>
        <taxon>Bacillati</taxon>
        <taxon>Bacillota</taxon>
        <taxon>Bacilli</taxon>
        <taxon>Lactobacillales</taxon>
        <taxon>Streptococcaceae</taxon>
        <taxon>Streptococcus</taxon>
    </lineage>
</organism>
<dbReference type="PANTHER" id="PTHR30146:SF149">
    <property type="entry name" value="HTH-TYPE TRANSCRIPTIONAL REGULATOR EBGR"/>
    <property type="match status" value="1"/>
</dbReference>
<dbReference type="AlphaFoldDB" id="A0A075SBX3"/>
<gene>
    <name evidence="5" type="ORF">ID09_01805</name>
</gene>
<evidence type="ECO:0000256" key="2">
    <source>
        <dbReference type="ARBA" id="ARBA00023125"/>
    </source>
</evidence>
<dbReference type="HOGENOM" id="CLU_037628_1_2_9"/>
<evidence type="ECO:0000259" key="4">
    <source>
        <dbReference type="PROSITE" id="PS50932"/>
    </source>
</evidence>
<dbReference type="RefSeq" id="WP_024381500.1">
    <property type="nucleotide sequence ID" value="NZ_ALLE01000045.1"/>
</dbReference>
<proteinExistence type="predicted"/>
<evidence type="ECO:0000256" key="3">
    <source>
        <dbReference type="ARBA" id="ARBA00023163"/>
    </source>
</evidence>
<dbReference type="InterPro" id="IPR046335">
    <property type="entry name" value="LacI/GalR-like_sensor"/>
</dbReference>
<name>A0A075SBX3_STRSU</name>
<dbReference type="InterPro" id="IPR000843">
    <property type="entry name" value="HTH_LacI"/>
</dbReference>
<dbReference type="PATRIC" id="fig|1214179.4.peg.329"/>
<reference evidence="5 6" key="1">
    <citation type="journal article" date="2014" name="Genome Announc.">
        <title>Whole-Genome Sequence of Streptococcus suis Serotype 4 Reference Strain 6407.</title>
        <authorList>
            <person name="Wang K."/>
            <person name="Chen J."/>
            <person name="Yao H."/>
            <person name="Lu C."/>
        </authorList>
    </citation>
    <scope>NUCLEOTIDE SEQUENCE [LARGE SCALE GENOMIC DNA]</scope>
    <source>
        <strain evidence="5">6407</strain>
    </source>
</reference>